<dbReference type="RefSeq" id="WP_139228251.1">
    <property type="nucleotide sequence ID" value="NZ_FOQD01000003.1"/>
</dbReference>
<dbReference type="AlphaFoldDB" id="A0A1I3D5V1"/>
<proteinExistence type="predicted"/>
<evidence type="ECO:0000313" key="1">
    <source>
        <dbReference type="EMBL" id="SFH82092.1"/>
    </source>
</evidence>
<accession>A0A1I3D5V1</accession>
<organism evidence="1 2">
    <name type="scientific">Planctomicrobium piriforme</name>
    <dbReference type="NCBI Taxonomy" id="1576369"/>
    <lineage>
        <taxon>Bacteria</taxon>
        <taxon>Pseudomonadati</taxon>
        <taxon>Planctomycetota</taxon>
        <taxon>Planctomycetia</taxon>
        <taxon>Planctomycetales</taxon>
        <taxon>Planctomycetaceae</taxon>
        <taxon>Planctomicrobium</taxon>
    </lineage>
</organism>
<keyword evidence="2" id="KW-1185">Reference proteome</keyword>
<dbReference type="EMBL" id="FOQD01000003">
    <property type="protein sequence ID" value="SFH82092.1"/>
    <property type="molecule type" value="Genomic_DNA"/>
</dbReference>
<evidence type="ECO:0000313" key="2">
    <source>
        <dbReference type="Proteomes" id="UP000199518"/>
    </source>
</evidence>
<gene>
    <name evidence="1" type="ORF">SAMN05421753_103104</name>
</gene>
<reference evidence="2" key="1">
    <citation type="submission" date="2016-10" db="EMBL/GenBank/DDBJ databases">
        <authorList>
            <person name="Varghese N."/>
            <person name="Submissions S."/>
        </authorList>
    </citation>
    <scope>NUCLEOTIDE SEQUENCE [LARGE SCALE GENOMIC DNA]</scope>
    <source>
        <strain evidence="2">DSM 26348</strain>
    </source>
</reference>
<name>A0A1I3D5V1_9PLAN</name>
<sequence length="174" mass="19979">MRSRITQSVVFCVLFLGLVLSLWRWTAAGGELVGEWELETGFAGRTKVMTLDFGWDGWARLISRGREVEKFQWKLRGTQLELRTASFYLRSTPKSLAGWMRWAQDRLKSFRYGNDDYLWVGCTPPGTKYQIQSVDGRTIEVRSIWSGTADVFLRNQFTLTRPGHGIGKTSDSKE</sequence>
<dbReference type="Proteomes" id="UP000199518">
    <property type="component" value="Unassembled WGS sequence"/>
</dbReference>
<protein>
    <submittedName>
        <fullName evidence="1">Uncharacterized protein</fullName>
    </submittedName>
</protein>